<proteinExistence type="predicted"/>
<accession>A0A0A9EYU8</accession>
<name>A0A0A9EYU8_ARUDO</name>
<protein>
    <submittedName>
        <fullName evidence="1">Uncharacterized protein</fullName>
    </submittedName>
</protein>
<reference evidence="1" key="1">
    <citation type="submission" date="2014-09" db="EMBL/GenBank/DDBJ databases">
        <authorList>
            <person name="Magalhaes I.L.F."/>
            <person name="Oliveira U."/>
            <person name="Santos F.R."/>
            <person name="Vidigal T.H.D.A."/>
            <person name="Brescovit A.D."/>
            <person name="Santos A.J."/>
        </authorList>
    </citation>
    <scope>NUCLEOTIDE SEQUENCE</scope>
    <source>
        <tissue evidence="1">Shoot tissue taken approximately 20 cm above the soil surface</tissue>
    </source>
</reference>
<reference evidence="1" key="2">
    <citation type="journal article" date="2015" name="Data Brief">
        <title>Shoot transcriptome of the giant reed, Arundo donax.</title>
        <authorList>
            <person name="Barrero R.A."/>
            <person name="Guerrero F.D."/>
            <person name="Moolhuijzen P."/>
            <person name="Goolsby J.A."/>
            <person name="Tidwell J."/>
            <person name="Bellgard S.E."/>
            <person name="Bellgard M.I."/>
        </authorList>
    </citation>
    <scope>NUCLEOTIDE SEQUENCE</scope>
    <source>
        <tissue evidence="1">Shoot tissue taken approximately 20 cm above the soil surface</tissue>
    </source>
</reference>
<evidence type="ECO:0000313" key="1">
    <source>
        <dbReference type="EMBL" id="JAE05267.1"/>
    </source>
</evidence>
<dbReference type="EMBL" id="GBRH01192629">
    <property type="protein sequence ID" value="JAE05267.1"/>
    <property type="molecule type" value="Transcribed_RNA"/>
</dbReference>
<organism evidence="1">
    <name type="scientific">Arundo donax</name>
    <name type="common">Giant reed</name>
    <name type="synonym">Donax arundinaceus</name>
    <dbReference type="NCBI Taxonomy" id="35708"/>
    <lineage>
        <taxon>Eukaryota</taxon>
        <taxon>Viridiplantae</taxon>
        <taxon>Streptophyta</taxon>
        <taxon>Embryophyta</taxon>
        <taxon>Tracheophyta</taxon>
        <taxon>Spermatophyta</taxon>
        <taxon>Magnoliopsida</taxon>
        <taxon>Liliopsida</taxon>
        <taxon>Poales</taxon>
        <taxon>Poaceae</taxon>
        <taxon>PACMAD clade</taxon>
        <taxon>Arundinoideae</taxon>
        <taxon>Arundineae</taxon>
        <taxon>Arundo</taxon>
    </lineage>
</organism>
<dbReference type="AlphaFoldDB" id="A0A0A9EYU8"/>
<sequence>MKKQKIEFYGHFEPPSPPTVAAGAPSCTLTNCVVPVKKLLDWVKEMQIKDATVEEKEVLRYKNDSLIC</sequence>